<feature type="chain" id="PRO_5040800189" evidence="3">
    <location>
        <begin position="20"/>
        <end position="941"/>
    </location>
</feature>
<keyword evidence="2" id="KW-0812">Transmembrane</keyword>
<dbReference type="InterPro" id="IPR013783">
    <property type="entry name" value="Ig-like_fold"/>
</dbReference>
<accession>A0A9W3BD40</accession>
<evidence type="ECO:0000259" key="4">
    <source>
        <dbReference type="PROSITE" id="PS50853"/>
    </source>
</evidence>
<dbReference type="SUPFAM" id="SSF49265">
    <property type="entry name" value="Fibronectin type III"/>
    <property type="match status" value="1"/>
</dbReference>
<feature type="region of interest" description="Disordered" evidence="1">
    <location>
        <begin position="846"/>
        <end position="868"/>
    </location>
</feature>
<keyword evidence="2" id="KW-1133">Transmembrane helix</keyword>
<protein>
    <submittedName>
        <fullName evidence="6">Uncharacterized protein LOC106070933 isoform X1</fullName>
    </submittedName>
</protein>
<evidence type="ECO:0000256" key="1">
    <source>
        <dbReference type="SAM" id="MobiDB-lite"/>
    </source>
</evidence>
<dbReference type="InterPro" id="IPR036116">
    <property type="entry name" value="FN3_sf"/>
</dbReference>
<evidence type="ECO:0000313" key="6">
    <source>
        <dbReference type="RefSeq" id="XP_055897519.1"/>
    </source>
</evidence>
<feature type="signal peptide" evidence="3">
    <location>
        <begin position="1"/>
        <end position="19"/>
    </location>
</feature>
<sequence length="941" mass="106287">MILLFSMLSLKVFSVHSSASIIDCESERKTAEYLEGQTFSLCCSLDLECNRTQWTDYLGIKKRNSHSEHPSRFAVNRTDRCVVRYSVVSAVTEDTGIYACYRNDDNYIFDNMDVTIIEKPSGFTIQSITCSDLKDLNITFSYRNVNPTFDQVQVTLEEQAKEPMACQANCSASTQICLCQIRHAFDSIIHNRNVTLRVNVTRSSIESTEFLTSINLIDFIVPSPVQDLSVFNISSTEAILKFRPTFETKNLIHWMFERGKVLTYHVTLFSTSPMEKWKIQFNKTVLFDGKSSEFTAVWFQDLIPFTQYTLIVCCSGGGGQGQGRELTFITNQSVPLEPPEVDNFSYMRWYDISRVKSSCVFIIIKPLHRTSSDRKDVSFKAELTTHSEDLPIKKCYSICQLCQVPRDSFSVRLWTLNRIGQSKTYTEITIPTSTEATNPTTIVEFESGFVHLNVQLPSEHDIENLTIHWCHGENNTRSLAICKDYPQHRFVSPGHRSLNISIELDDLTSDIYTTISPLRVFHLEDVSQGLHDVAATQSTKTARTSNLFLLEKEDAPTAENSIIRIFVSAQVQGRWMGMVEAECYFDRNSGHANVYLSSFSDSSGQTFLRFGQHCDRTYQFKVATFHIHSSIDVTCNSTNKLDEVSSTLESHVYPVPKDSLFICVLAVGSNGQIKFLPALPLMRSSEGLSTDVSKNGTLRALSIAAPLVLLIVLLTTGVSFMRRCQNRKSNVQEFIIKEKLMKTDAETFLKGRDIVDGTVDITRVSDTNKFRAQLLKDSDSPNQGNSIHGTIQKSFGANNHQGVELGFTDLYKDYGKHNLKFQATTSECSLVNDDIHCDRLSSRSRVSRDYSGSDDSGTCDRDGNDRETTRDTELFSDLNQCSDDQSNTCLSEASSYLKMNLERENEDYRKDRQIPLTFCFSETLCSDLSEASFDTISSSSQ</sequence>
<evidence type="ECO:0000256" key="3">
    <source>
        <dbReference type="SAM" id="SignalP"/>
    </source>
</evidence>
<proteinExistence type="predicted"/>
<dbReference type="GeneID" id="106070933"/>
<dbReference type="Gene3D" id="2.60.40.10">
    <property type="entry name" value="Immunoglobulins"/>
    <property type="match status" value="1"/>
</dbReference>
<keyword evidence="5" id="KW-1185">Reference proteome</keyword>
<dbReference type="PROSITE" id="PS50853">
    <property type="entry name" value="FN3"/>
    <property type="match status" value="1"/>
</dbReference>
<dbReference type="AlphaFoldDB" id="A0A9W3BD40"/>
<organism evidence="5 6">
    <name type="scientific">Biomphalaria glabrata</name>
    <name type="common">Bloodfluke planorb</name>
    <name type="synonym">Freshwater snail</name>
    <dbReference type="NCBI Taxonomy" id="6526"/>
    <lineage>
        <taxon>Eukaryota</taxon>
        <taxon>Metazoa</taxon>
        <taxon>Spiralia</taxon>
        <taxon>Lophotrochozoa</taxon>
        <taxon>Mollusca</taxon>
        <taxon>Gastropoda</taxon>
        <taxon>Heterobranchia</taxon>
        <taxon>Euthyneura</taxon>
        <taxon>Panpulmonata</taxon>
        <taxon>Hygrophila</taxon>
        <taxon>Lymnaeoidea</taxon>
        <taxon>Planorbidae</taxon>
        <taxon>Biomphalaria</taxon>
    </lineage>
</organism>
<feature type="domain" description="Fibronectin type-III" evidence="4">
    <location>
        <begin position="224"/>
        <end position="336"/>
    </location>
</feature>
<dbReference type="OrthoDB" id="6381660at2759"/>
<dbReference type="RefSeq" id="XP_055897519.1">
    <property type="nucleotide sequence ID" value="XM_056041544.1"/>
</dbReference>
<reference evidence="6" key="1">
    <citation type="submission" date="2025-08" db="UniProtKB">
        <authorList>
            <consortium name="RefSeq"/>
        </authorList>
    </citation>
    <scope>IDENTIFICATION</scope>
</reference>
<evidence type="ECO:0000256" key="2">
    <source>
        <dbReference type="SAM" id="Phobius"/>
    </source>
</evidence>
<feature type="transmembrane region" description="Helical" evidence="2">
    <location>
        <begin position="700"/>
        <end position="720"/>
    </location>
</feature>
<evidence type="ECO:0000313" key="5">
    <source>
        <dbReference type="Proteomes" id="UP001165740"/>
    </source>
</evidence>
<dbReference type="SMART" id="SM00060">
    <property type="entry name" value="FN3"/>
    <property type="match status" value="1"/>
</dbReference>
<dbReference type="CDD" id="cd00063">
    <property type="entry name" value="FN3"/>
    <property type="match status" value="1"/>
</dbReference>
<keyword evidence="2" id="KW-0472">Membrane</keyword>
<gene>
    <name evidence="6" type="primary">LOC106070933</name>
</gene>
<dbReference type="InterPro" id="IPR003961">
    <property type="entry name" value="FN3_dom"/>
</dbReference>
<feature type="compositionally biased region" description="Basic and acidic residues" evidence="1">
    <location>
        <begin position="858"/>
        <end position="868"/>
    </location>
</feature>
<name>A0A9W3BD40_BIOGL</name>
<keyword evidence="3" id="KW-0732">Signal</keyword>
<dbReference type="Proteomes" id="UP001165740">
    <property type="component" value="Chromosome 9"/>
</dbReference>